<dbReference type="InterPro" id="IPR014757">
    <property type="entry name" value="Tscrpt_reg_IclR_C"/>
</dbReference>
<evidence type="ECO:0000256" key="3">
    <source>
        <dbReference type="ARBA" id="ARBA00023163"/>
    </source>
</evidence>
<dbReference type="SUPFAM" id="SSF46785">
    <property type="entry name" value="Winged helix' DNA-binding domain"/>
    <property type="match status" value="1"/>
</dbReference>
<proteinExistence type="predicted"/>
<dbReference type="InterPro" id="IPR029016">
    <property type="entry name" value="GAF-like_dom_sf"/>
</dbReference>
<feature type="domain" description="IclR-ED" evidence="5">
    <location>
        <begin position="71"/>
        <end position="254"/>
    </location>
</feature>
<dbReference type="Gene3D" id="1.10.10.10">
    <property type="entry name" value="Winged helix-like DNA-binding domain superfamily/Winged helix DNA-binding domain"/>
    <property type="match status" value="1"/>
</dbReference>
<dbReference type="PANTHER" id="PTHR30136:SF24">
    <property type="entry name" value="HTH-TYPE TRANSCRIPTIONAL REPRESSOR ALLR"/>
    <property type="match status" value="1"/>
</dbReference>
<dbReference type="Proteomes" id="UP000031866">
    <property type="component" value="Chromosome"/>
</dbReference>
<dbReference type="InterPro" id="IPR050707">
    <property type="entry name" value="HTH_MetabolicPath_Reg"/>
</dbReference>
<evidence type="ECO:0000256" key="1">
    <source>
        <dbReference type="ARBA" id="ARBA00023015"/>
    </source>
</evidence>
<reference evidence="7" key="1">
    <citation type="submission" date="2014-12" db="EMBL/GenBank/DDBJ databases">
        <title>Genome sequence of Clostridium beijerinckii strain 59B.</title>
        <authorList>
            <person name="Little G.T."/>
            <person name="Minton N.P."/>
        </authorList>
    </citation>
    <scope>NUCLEOTIDE SEQUENCE [LARGE SCALE GENOMIC DNA]</scope>
    <source>
        <strain evidence="7">59B</strain>
    </source>
</reference>
<keyword evidence="1" id="KW-0805">Transcription regulation</keyword>
<name>A0A0B5QGZ3_CLOBE</name>
<dbReference type="STRING" id="1520.LF65_03624"/>
<gene>
    <name evidence="6" type="ORF">LF65_03624</name>
</gene>
<dbReference type="PROSITE" id="PS51078">
    <property type="entry name" value="ICLR_ED"/>
    <property type="match status" value="1"/>
</dbReference>
<evidence type="ECO:0000313" key="7">
    <source>
        <dbReference type="Proteomes" id="UP000031866"/>
    </source>
</evidence>
<dbReference type="RefSeq" id="WP_041897807.1">
    <property type="nucleotide sequence ID" value="NZ_CP010086.2"/>
</dbReference>
<evidence type="ECO:0000259" key="5">
    <source>
        <dbReference type="PROSITE" id="PS51078"/>
    </source>
</evidence>
<evidence type="ECO:0000259" key="4">
    <source>
        <dbReference type="PROSITE" id="PS51077"/>
    </source>
</evidence>
<dbReference type="GO" id="GO:0003677">
    <property type="term" value="F:DNA binding"/>
    <property type="evidence" value="ECO:0007669"/>
    <property type="project" value="UniProtKB-KW"/>
</dbReference>
<dbReference type="Gene3D" id="3.30.450.40">
    <property type="match status" value="1"/>
</dbReference>
<organism evidence="6 7">
    <name type="scientific">Clostridium beijerinckii</name>
    <name type="common">Clostridium MP</name>
    <dbReference type="NCBI Taxonomy" id="1520"/>
    <lineage>
        <taxon>Bacteria</taxon>
        <taxon>Bacillati</taxon>
        <taxon>Bacillota</taxon>
        <taxon>Clostridia</taxon>
        <taxon>Eubacteriales</taxon>
        <taxon>Clostridiaceae</taxon>
        <taxon>Clostridium</taxon>
    </lineage>
</organism>
<evidence type="ECO:0000256" key="2">
    <source>
        <dbReference type="ARBA" id="ARBA00023125"/>
    </source>
</evidence>
<keyword evidence="2" id="KW-0238">DNA-binding</keyword>
<feature type="domain" description="HTH iclR-type" evidence="4">
    <location>
        <begin position="7"/>
        <end position="70"/>
    </location>
</feature>
<dbReference type="AlphaFoldDB" id="A0A0B5QGZ3"/>
<dbReference type="KEGG" id="cbei:LF65_03624"/>
<protein>
    <submittedName>
        <fullName evidence="6">IclR family transcriptional regulator</fullName>
    </submittedName>
</protein>
<evidence type="ECO:0000313" key="6">
    <source>
        <dbReference type="EMBL" id="AJH00181.1"/>
    </source>
</evidence>
<dbReference type="SMART" id="SM00346">
    <property type="entry name" value="HTH_ICLR"/>
    <property type="match status" value="1"/>
</dbReference>
<dbReference type="InterPro" id="IPR036390">
    <property type="entry name" value="WH_DNA-bd_sf"/>
</dbReference>
<keyword evidence="3" id="KW-0804">Transcription</keyword>
<dbReference type="SUPFAM" id="SSF55781">
    <property type="entry name" value="GAF domain-like"/>
    <property type="match status" value="1"/>
</dbReference>
<dbReference type="InterPro" id="IPR036388">
    <property type="entry name" value="WH-like_DNA-bd_sf"/>
</dbReference>
<dbReference type="Pfam" id="PF01614">
    <property type="entry name" value="IclR_C"/>
    <property type="match status" value="1"/>
</dbReference>
<dbReference type="Pfam" id="PF09339">
    <property type="entry name" value="HTH_IclR"/>
    <property type="match status" value="1"/>
</dbReference>
<dbReference type="GO" id="GO:0045892">
    <property type="term" value="P:negative regulation of DNA-templated transcription"/>
    <property type="evidence" value="ECO:0007669"/>
    <property type="project" value="TreeGrafter"/>
</dbReference>
<dbReference type="InterPro" id="IPR005471">
    <property type="entry name" value="Tscrpt_reg_IclR_N"/>
</dbReference>
<dbReference type="PROSITE" id="PS51077">
    <property type="entry name" value="HTH_ICLR"/>
    <property type="match status" value="1"/>
</dbReference>
<dbReference type="OrthoDB" id="9791752at2"/>
<dbReference type="GO" id="GO:0003700">
    <property type="term" value="F:DNA-binding transcription factor activity"/>
    <property type="evidence" value="ECO:0007669"/>
    <property type="project" value="TreeGrafter"/>
</dbReference>
<dbReference type="EMBL" id="CP010086">
    <property type="protein sequence ID" value="AJH00181.1"/>
    <property type="molecule type" value="Genomic_DNA"/>
</dbReference>
<dbReference type="PANTHER" id="PTHR30136">
    <property type="entry name" value="HELIX-TURN-HELIX TRANSCRIPTIONAL REGULATOR, ICLR FAMILY"/>
    <property type="match status" value="1"/>
</dbReference>
<accession>A0A0B5QGZ3</accession>
<sequence>MDNTKENKSAARVVDLLVLLAHSDAPLALNEICHAQGWPKSSAFELIQTLVNKGLLEIKDERLKTYGLSLLSFEVGSSYLSNLGITDQARPYIQQLNKQTGSTVFLGIEDNGAVVYLDKAETYSFMKPTAKLGARRYLHTTGVGKALLAAYPEEKIKKILSKNPLFNKTEFSNTTLDSVLQDMREIKSRGYSIDNREDNTEMYCMGAAIYNQLGNPVASISVASLYNSMSEERKNSISTALTETAMQISRKLGYTGSKLYMPYKEINEH</sequence>